<dbReference type="Gene3D" id="1.10.10.60">
    <property type="entry name" value="Homeodomain-like"/>
    <property type="match status" value="2"/>
</dbReference>
<dbReference type="PROSITE" id="PS00041">
    <property type="entry name" value="HTH_ARAC_FAMILY_1"/>
    <property type="match status" value="1"/>
</dbReference>
<dbReference type="SUPFAM" id="SSF46689">
    <property type="entry name" value="Homeodomain-like"/>
    <property type="match status" value="2"/>
</dbReference>
<evidence type="ECO:0000256" key="2">
    <source>
        <dbReference type="ARBA" id="ARBA00023125"/>
    </source>
</evidence>
<keyword evidence="3" id="KW-0804">Transcription</keyword>
<evidence type="ECO:0000313" key="5">
    <source>
        <dbReference type="EMBL" id="GAA6269068.1"/>
    </source>
</evidence>
<reference evidence="5 6" key="1">
    <citation type="submission" date="2024-04" db="EMBL/GenBank/DDBJ databases">
        <title>Defined microbial consortia suppress multidrug-resistant proinflammatory Enterobacteriaceae via ecological control.</title>
        <authorList>
            <person name="Furuichi M."/>
            <person name="Kawaguchi T."/>
            <person name="Pust M."/>
            <person name="Yasuma K."/>
            <person name="Plichta D."/>
            <person name="Hasegawa N."/>
            <person name="Ohya T."/>
            <person name="Bhattarai S."/>
            <person name="Sasajima S."/>
            <person name="Aoto Y."/>
            <person name="Tuganbaev T."/>
            <person name="Yaginuma M."/>
            <person name="Ueda M."/>
            <person name="Okahashi N."/>
            <person name="Amafuji K."/>
            <person name="Kiridooshi Y."/>
            <person name="Sugita K."/>
            <person name="Strazar M."/>
            <person name="Skelly A."/>
            <person name="Suda W."/>
            <person name="Hattori M."/>
            <person name="Nakamoto N."/>
            <person name="Caballero S."/>
            <person name="Norman J."/>
            <person name="Olle B."/>
            <person name="Tanoue T."/>
            <person name="Arita M."/>
            <person name="Bucci V."/>
            <person name="Atarashi K."/>
            <person name="Xavier R."/>
            <person name="Honda K."/>
        </authorList>
    </citation>
    <scope>NUCLEOTIDE SEQUENCE [LARGE SCALE GENOMIC DNA]</scope>
    <source>
        <strain evidence="6">f13</strain>
    </source>
</reference>
<name>A0ABQ0AYG1_9FIRM</name>
<evidence type="ECO:0000313" key="6">
    <source>
        <dbReference type="Proteomes" id="UP001600894"/>
    </source>
</evidence>
<dbReference type="InterPro" id="IPR018060">
    <property type="entry name" value="HTH_AraC"/>
</dbReference>
<keyword evidence="6" id="KW-1185">Reference proteome</keyword>
<comment type="caution">
    <text evidence="5">The sequence shown here is derived from an EMBL/GenBank/DDBJ whole genome shotgun (WGS) entry which is preliminary data.</text>
</comment>
<evidence type="ECO:0000256" key="1">
    <source>
        <dbReference type="ARBA" id="ARBA00023015"/>
    </source>
</evidence>
<dbReference type="SMART" id="SM00342">
    <property type="entry name" value="HTH_ARAC"/>
    <property type="match status" value="1"/>
</dbReference>
<evidence type="ECO:0000256" key="3">
    <source>
        <dbReference type="ARBA" id="ARBA00023163"/>
    </source>
</evidence>
<dbReference type="PANTHER" id="PTHR43280">
    <property type="entry name" value="ARAC-FAMILY TRANSCRIPTIONAL REGULATOR"/>
    <property type="match status" value="1"/>
</dbReference>
<dbReference type="InterPro" id="IPR018062">
    <property type="entry name" value="HTH_AraC-typ_CS"/>
</dbReference>
<keyword evidence="1" id="KW-0805">Transcription regulation</keyword>
<dbReference type="Proteomes" id="UP001600894">
    <property type="component" value="Unassembled WGS sequence"/>
</dbReference>
<feature type="domain" description="HTH araC/xylS-type" evidence="4">
    <location>
        <begin position="51"/>
        <end position="149"/>
    </location>
</feature>
<gene>
    <name evidence="5" type="ORF">F130042H8_21280</name>
</gene>
<accession>A0ABQ0AYG1</accession>
<dbReference type="PROSITE" id="PS01124">
    <property type="entry name" value="HTH_ARAC_FAMILY_2"/>
    <property type="match status" value="1"/>
</dbReference>
<protein>
    <recommendedName>
        <fullName evidence="4">HTH araC/xylS-type domain-containing protein</fullName>
    </recommendedName>
</protein>
<sequence>MKPIYEDNTSPLREYDISLLITVIWRHLLLCFEKQDYIQNKKQIAWVERTQVMLTFIRQNYTKQISLTDIAKSAMVSNAECNRCFRNMLHITPYEYLIQYRLKVALELLSFSEWNITEISQKIGYNNVTHFIQTFRRKYGISPKQYRITKHNEEQY</sequence>
<dbReference type="InterPro" id="IPR009057">
    <property type="entry name" value="Homeodomain-like_sf"/>
</dbReference>
<proteinExistence type="predicted"/>
<dbReference type="PANTHER" id="PTHR43280:SF28">
    <property type="entry name" value="HTH-TYPE TRANSCRIPTIONAL ACTIVATOR RHAS"/>
    <property type="match status" value="1"/>
</dbReference>
<dbReference type="InterPro" id="IPR020449">
    <property type="entry name" value="Tscrpt_reg_AraC-type_HTH"/>
</dbReference>
<organism evidence="5 6">
    <name type="scientific">Enterocloster alcoholdehydrogenati</name>
    <dbReference type="NCBI Taxonomy" id="2547410"/>
    <lineage>
        <taxon>Bacteria</taxon>
        <taxon>Bacillati</taxon>
        <taxon>Bacillota</taxon>
        <taxon>Clostridia</taxon>
        <taxon>Lachnospirales</taxon>
        <taxon>Lachnospiraceae</taxon>
        <taxon>Enterocloster</taxon>
    </lineage>
</organism>
<dbReference type="Pfam" id="PF12833">
    <property type="entry name" value="HTH_18"/>
    <property type="match status" value="1"/>
</dbReference>
<keyword evidence="2" id="KW-0238">DNA-binding</keyword>
<evidence type="ECO:0000259" key="4">
    <source>
        <dbReference type="PROSITE" id="PS01124"/>
    </source>
</evidence>
<dbReference type="EMBL" id="BAABXL010000001">
    <property type="protein sequence ID" value="GAA6269068.1"/>
    <property type="molecule type" value="Genomic_DNA"/>
</dbReference>
<dbReference type="PRINTS" id="PR00032">
    <property type="entry name" value="HTHARAC"/>
</dbReference>